<name>A0AA87YNQ3_FICCA</name>
<protein>
    <submittedName>
        <fullName evidence="3">Uncharacterized protein</fullName>
    </submittedName>
</protein>
<evidence type="ECO:0000313" key="4">
    <source>
        <dbReference type="EMBL" id="GMN19068.1"/>
    </source>
</evidence>
<gene>
    <name evidence="1" type="ORF">TIFTF001_045098</name>
    <name evidence="2" type="ORF">TIFTF001_045104</name>
    <name evidence="3" type="ORF">TIFTF001_045120</name>
    <name evidence="4" type="ORF">TIFTF001_045126</name>
</gene>
<evidence type="ECO:0000313" key="2">
    <source>
        <dbReference type="EMBL" id="GMN18938.1"/>
    </source>
</evidence>
<dbReference type="Proteomes" id="UP001187192">
    <property type="component" value="Unassembled WGS sequence"/>
</dbReference>
<keyword evidence="5" id="KW-1185">Reference proteome</keyword>
<dbReference type="EMBL" id="BTGU01003741">
    <property type="protein sequence ID" value="GMN18938.1"/>
    <property type="molecule type" value="Genomic_DNA"/>
</dbReference>
<evidence type="ECO:0000313" key="1">
    <source>
        <dbReference type="EMBL" id="GMN18926.1"/>
    </source>
</evidence>
<reference evidence="3" key="1">
    <citation type="submission" date="2023-07" db="EMBL/GenBank/DDBJ databases">
        <title>draft genome sequence of fig (Ficus carica).</title>
        <authorList>
            <person name="Takahashi T."/>
            <person name="Nishimura K."/>
        </authorList>
    </citation>
    <scope>NUCLEOTIDE SEQUENCE</scope>
</reference>
<dbReference type="AlphaFoldDB" id="A0AA87YNQ3"/>
<dbReference type="EMBL" id="BTGU01003740">
    <property type="protein sequence ID" value="GMN18926.1"/>
    <property type="molecule type" value="Genomic_DNA"/>
</dbReference>
<accession>A0AA87YNQ3</accession>
<organism evidence="3 5">
    <name type="scientific">Ficus carica</name>
    <name type="common">Common fig</name>
    <dbReference type="NCBI Taxonomy" id="3494"/>
    <lineage>
        <taxon>Eukaryota</taxon>
        <taxon>Viridiplantae</taxon>
        <taxon>Streptophyta</taxon>
        <taxon>Embryophyta</taxon>
        <taxon>Tracheophyta</taxon>
        <taxon>Spermatophyta</taxon>
        <taxon>Magnoliopsida</taxon>
        <taxon>eudicotyledons</taxon>
        <taxon>Gunneridae</taxon>
        <taxon>Pentapetalae</taxon>
        <taxon>rosids</taxon>
        <taxon>fabids</taxon>
        <taxon>Rosales</taxon>
        <taxon>Moraceae</taxon>
        <taxon>Ficeae</taxon>
        <taxon>Ficus</taxon>
    </lineage>
</organism>
<evidence type="ECO:0000313" key="3">
    <source>
        <dbReference type="EMBL" id="GMN19053.1"/>
    </source>
</evidence>
<proteinExistence type="predicted"/>
<evidence type="ECO:0000313" key="5">
    <source>
        <dbReference type="Proteomes" id="UP001187192"/>
    </source>
</evidence>
<comment type="caution">
    <text evidence="3">The sequence shown here is derived from an EMBL/GenBank/DDBJ whole genome shotgun (WGS) entry which is preliminary data.</text>
</comment>
<dbReference type="EMBL" id="BTGU01003754">
    <property type="protein sequence ID" value="GMN19053.1"/>
    <property type="molecule type" value="Genomic_DNA"/>
</dbReference>
<sequence length="72" mass="7972">MISDRADAKKSAAKPIQLTMENHIDHSAPPHVVLRSIFGIHVNDLQRPRSAIKLLKHRGQPQKASLVFSGLV</sequence>
<dbReference type="EMBL" id="BTGU01003755">
    <property type="protein sequence ID" value="GMN19068.1"/>
    <property type="molecule type" value="Genomic_DNA"/>
</dbReference>